<dbReference type="Gene3D" id="1.10.10.60">
    <property type="entry name" value="Homeodomain-like"/>
    <property type="match status" value="3"/>
</dbReference>
<reference evidence="4 5" key="1">
    <citation type="journal article" date="2023" name="Commun. Biol.">
        <title>Genome analysis of Parmales, the sister group of diatoms, reveals the evolutionary specialization of diatoms from phago-mixotrophs to photoautotrophs.</title>
        <authorList>
            <person name="Ban H."/>
            <person name="Sato S."/>
            <person name="Yoshikawa S."/>
            <person name="Yamada K."/>
            <person name="Nakamura Y."/>
            <person name="Ichinomiya M."/>
            <person name="Sato N."/>
            <person name="Blanc-Mathieu R."/>
            <person name="Endo H."/>
            <person name="Kuwata A."/>
            <person name="Ogata H."/>
        </authorList>
    </citation>
    <scope>NUCLEOTIDE SEQUENCE [LARGE SCALE GENOMIC DNA]</scope>
</reference>
<dbReference type="Pfam" id="PF13921">
    <property type="entry name" value="Myb_DNA-bind_6"/>
    <property type="match status" value="1"/>
</dbReference>
<evidence type="ECO:0000313" key="5">
    <source>
        <dbReference type="Proteomes" id="UP001165060"/>
    </source>
</evidence>
<dbReference type="PANTHER" id="PTHR45614:SF25">
    <property type="entry name" value="MYB PROTEIN"/>
    <property type="match status" value="1"/>
</dbReference>
<dbReference type="Proteomes" id="UP001165060">
    <property type="component" value="Unassembled WGS sequence"/>
</dbReference>
<accession>A0ABQ6N7B0</accession>
<proteinExistence type="predicted"/>
<dbReference type="InterPro" id="IPR009057">
    <property type="entry name" value="Homeodomain-like_sf"/>
</dbReference>
<dbReference type="SUPFAM" id="SSF46689">
    <property type="entry name" value="Homeodomain-like"/>
    <property type="match status" value="2"/>
</dbReference>
<feature type="domain" description="HTH myb-type" evidence="3">
    <location>
        <begin position="153"/>
        <end position="208"/>
    </location>
</feature>
<dbReference type="CDD" id="cd00167">
    <property type="entry name" value="SANT"/>
    <property type="match status" value="3"/>
</dbReference>
<feature type="domain" description="Myb-like" evidence="2">
    <location>
        <begin position="153"/>
        <end position="204"/>
    </location>
</feature>
<feature type="domain" description="HTH myb-type" evidence="3">
    <location>
        <begin position="209"/>
        <end position="259"/>
    </location>
</feature>
<evidence type="ECO:0000256" key="1">
    <source>
        <dbReference type="SAM" id="MobiDB-lite"/>
    </source>
</evidence>
<dbReference type="Pfam" id="PF00249">
    <property type="entry name" value="Myb_DNA-binding"/>
    <property type="match status" value="1"/>
</dbReference>
<evidence type="ECO:0000313" key="4">
    <source>
        <dbReference type="EMBL" id="GMI42040.1"/>
    </source>
</evidence>
<gene>
    <name evidence="4" type="ORF">TeGR_g14001</name>
</gene>
<dbReference type="PANTHER" id="PTHR45614">
    <property type="entry name" value="MYB PROTEIN-RELATED"/>
    <property type="match status" value="1"/>
</dbReference>
<feature type="compositionally biased region" description="Polar residues" evidence="1">
    <location>
        <begin position="26"/>
        <end position="53"/>
    </location>
</feature>
<dbReference type="InterPro" id="IPR001005">
    <property type="entry name" value="SANT/Myb"/>
</dbReference>
<comment type="caution">
    <text evidence="4">The sequence shown here is derived from an EMBL/GenBank/DDBJ whole genome shotgun (WGS) entry which is preliminary data.</text>
</comment>
<feature type="compositionally biased region" description="Low complexity" evidence="1">
    <location>
        <begin position="83"/>
        <end position="97"/>
    </location>
</feature>
<protein>
    <submittedName>
        <fullName evidence="4">Uncharacterized protein</fullName>
    </submittedName>
</protein>
<dbReference type="EMBL" id="BRYB01001045">
    <property type="protein sequence ID" value="GMI42040.1"/>
    <property type="molecule type" value="Genomic_DNA"/>
</dbReference>
<feature type="region of interest" description="Disordered" evidence="1">
    <location>
        <begin position="10"/>
        <end position="104"/>
    </location>
</feature>
<evidence type="ECO:0000259" key="2">
    <source>
        <dbReference type="PROSITE" id="PS50090"/>
    </source>
</evidence>
<name>A0ABQ6N7B0_9STRA</name>
<feature type="domain" description="HTH myb-type" evidence="3">
    <location>
        <begin position="107"/>
        <end position="152"/>
    </location>
</feature>
<feature type="domain" description="Myb-like" evidence="2">
    <location>
        <begin position="101"/>
        <end position="152"/>
    </location>
</feature>
<dbReference type="InterPro" id="IPR017930">
    <property type="entry name" value="Myb_dom"/>
</dbReference>
<evidence type="ECO:0000259" key="3">
    <source>
        <dbReference type="PROSITE" id="PS51294"/>
    </source>
</evidence>
<dbReference type="InterPro" id="IPR050560">
    <property type="entry name" value="MYB_TF"/>
</dbReference>
<keyword evidence="5" id="KW-1185">Reference proteome</keyword>
<organism evidence="4 5">
    <name type="scientific">Tetraparma gracilis</name>
    <dbReference type="NCBI Taxonomy" id="2962635"/>
    <lineage>
        <taxon>Eukaryota</taxon>
        <taxon>Sar</taxon>
        <taxon>Stramenopiles</taxon>
        <taxon>Ochrophyta</taxon>
        <taxon>Bolidophyceae</taxon>
        <taxon>Parmales</taxon>
        <taxon>Triparmaceae</taxon>
        <taxon>Tetraparma</taxon>
    </lineage>
</organism>
<dbReference type="PROSITE" id="PS51294">
    <property type="entry name" value="HTH_MYB"/>
    <property type="match status" value="3"/>
</dbReference>
<dbReference type="PROSITE" id="PS50090">
    <property type="entry name" value="MYB_LIKE"/>
    <property type="match status" value="3"/>
</dbReference>
<sequence>MLLSSLAALASVSPRATPVPEELATGTDTGSEGSISAKSSPTGKTSLTASHFNAESAPAVAISPSGPGSLPPPPLPFVDGDGPVAASSPLASPASSHPEPKRRASMGKWTLLEDDLLRAAVAANDAKNWKKISEGLNGRTDVQCLHRWQKVLRPGLVKGPWTDAEDALVVSLVAKHGQKKWSFIAKQLQGRLGKQCRERWYNHLNPSIKKSGWTEEEDRTIMQAHASMGNKWAEIAKLLEGRTDNAIKNRWNSTLQRVMRQGPKAVVRARRGKGPAQVKGGKVESLAAAAALSGMGTPTEALPAAVTPGAGDGDSQRRLPLTKRKFFPEAGDEISRGVVAEATGGEAALLLDLASRK</sequence>
<feature type="domain" description="Myb-like" evidence="2">
    <location>
        <begin position="205"/>
        <end position="255"/>
    </location>
</feature>
<dbReference type="SMART" id="SM00717">
    <property type="entry name" value="SANT"/>
    <property type="match status" value="3"/>
</dbReference>